<sequence length="186" mass="20191">MTLARKASAATLKAAVALLAITLSSTIGCNTKNKPTPENFISTLNAYFLEHPDCLLVDTRFPYETSDPAKTKQLNTLVKSQLLEVSVETAIHASRFTVTPTGARYAPRFCFGHRVVTSIDSQTPLTVVNGFRQTQVTYHYKMEDVPVWAKSDDVLAAFPKLAAATSGQASDNATLAQTIAGWQIPD</sequence>
<dbReference type="OrthoDB" id="118909at2"/>
<feature type="chain" id="PRO_5019154702" description="Lipoprotein" evidence="1">
    <location>
        <begin position="30"/>
        <end position="186"/>
    </location>
</feature>
<dbReference type="AlphaFoldDB" id="A0A428ME67"/>
<keyword evidence="3" id="KW-1185">Reference proteome</keyword>
<comment type="caution">
    <text evidence="2">The sequence shown here is derived from an EMBL/GenBank/DDBJ whole genome shotgun (WGS) entry which is preliminary data.</text>
</comment>
<reference evidence="2 3" key="1">
    <citation type="submission" date="2018-12" db="EMBL/GenBank/DDBJ databases">
        <title>Sequencing of bacterial isolates from soil warming experiment in Harvard Forest, Massachusetts, USA.</title>
        <authorList>
            <person name="Deangelis K."/>
        </authorList>
    </citation>
    <scope>NUCLEOTIDE SEQUENCE [LARGE SCALE GENOMIC DNA]</scope>
    <source>
        <strain evidence="2 3">EB153</strain>
    </source>
</reference>
<evidence type="ECO:0000256" key="1">
    <source>
        <dbReference type="SAM" id="SignalP"/>
    </source>
</evidence>
<organism evidence="2 3">
    <name type="scientific">Edaphobacter aggregans</name>
    <dbReference type="NCBI Taxonomy" id="570835"/>
    <lineage>
        <taxon>Bacteria</taxon>
        <taxon>Pseudomonadati</taxon>
        <taxon>Acidobacteriota</taxon>
        <taxon>Terriglobia</taxon>
        <taxon>Terriglobales</taxon>
        <taxon>Acidobacteriaceae</taxon>
        <taxon>Edaphobacter</taxon>
    </lineage>
</organism>
<gene>
    <name evidence="2" type="ORF">EDE15_0626</name>
</gene>
<dbReference type="EMBL" id="RSDW01000001">
    <property type="protein sequence ID" value="RSL15149.1"/>
    <property type="molecule type" value="Genomic_DNA"/>
</dbReference>
<accession>A0A428ME67</accession>
<dbReference type="PROSITE" id="PS51257">
    <property type="entry name" value="PROKAR_LIPOPROTEIN"/>
    <property type="match status" value="1"/>
</dbReference>
<protein>
    <recommendedName>
        <fullName evidence="4">Lipoprotein</fullName>
    </recommendedName>
</protein>
<proteinExistence type="predicted"/>
<name>A0A428ME67_9BACT</name>
<feature type="signal peptide" evidence="1">
    <location>
        <begin position="1"/>
        <end position="29"/>
    </location>
</feature>
<dbReference type="Proteomes" id="UP000269669">
    <property type="component" value="Unassembled WGS sequence"/>
</dbReference>
<evidence type="ECO:0000313" key="2">
    <source>
        <dbReference type="EMBL" id="RSL15149.1"/>
    </source>
</evidence>
<evidence type="ECO:0008006" key="4">
    <source>
        <dbReference type="Google" id="ProtNLM"/>
    </source>
</evidence>
<keyword evidence="1" id="KW-0732">Signal</keyword>
<evidence type="ECO:0000313" key="3">
    <source>
        <dbReference type="Proteomes" id="UP000269669"/>
    </source>
</evidence>
<dbReference type="RefSeq" id="WP_125483925.1">
    <property type="nucleotide sequence ID" value="NZ_RSDW01000001.1"/>
</dbReference>